<proteinExistence type="predicted"/>
<dbReference type="Proteomes" id="UP000037069">
    <property type="component" value="Unassembled WGS sequence"/>
</dbReference>
<gene>
    <name evidence="1" type="ORF">FF38_05932</name>
</gene>
<reference evidence="1 2" key="1">
    <citation type="journal article" date="2015" name="Nat. Commun.">
        <title>Lucilia cuprina genome unlocks parasitic fly biology to underpin future interventions.</title>
        <authorList>
            <person name="Anstead C.A."/>
            <person name="Korhonen P.K."/>
            <person name="Young N.D."/>
            <person name="Hall R.S."/>
            <person name="Jex A.R."/>
            <person name="Murali S.C."/>
            <person name="Hughes D.S."/>
            <person name="Lee S.F."/>
            <person name="Perry T."/>
            <person name="Stroehlein A.J."/>
            <person name="Ansell B.R."/>
            <person name="Breugelmans B."/>
            <person name="Hofmann A."/>
            <person name="Qu J."/>
            <person name="Dugan S."/>
            <person name="Lee S.L."/>
            <person name="Chao H."/>
            <person name="Dinh H."/>
            <person name="Han Y."/>
            <person name="Doddapaneni H.V."/>
            <person name="Worley K.C."/>
            <person name="Muzny D.M."/>
            <person name="Ioannidis P."/>
            <person name="Waterhouse R.M."/>
            <person name="Zdobnov E.M."/>
            <person name="James P.J."/>
            <person name="Bagnall N.H."/>
            <person name="Kotze A.C."/>
            <person name="Gibbs R.A."/>
            <person name="Richards S."/>
            <person name="Batterham P."/>
            <person name="Gasser R.B."/>
        </authorList>
    </citation>
    <scope>NUCLEOTIDE SEQUENCE [LARGE SCALE GENOMIC DNA]</scope>
    <source>
        <strain evidence="1 2">LS</strain>
        <tissue evidence="1">Full body</tissue>
    </source>
</reference>
<dbReference type="AlphaFoldDB" id="A0A0L0CPQ5"/>
<name>A0A0L0CPQ5_LUCCU</name>
<accession>A0A0L0CPQ5</accession>
<keyword evidence="2" id="KW-1185">Reference proteome</keyword>
<sequence length="33" mass="3866">MCIVVIFSFPNLAAVCLYRLHESIHQGLYKRKD</sequence>
<evidence type="ECO:0000313" key="1">
    <source>
        <dbReference type="EMBL" id="KNC34358.1"/>
    </source>
</evidence>
<comment type="caution">
    <text evidence="1">The sequence shown here is derived from an EMBL/GenBank/DDBJ whole genome shotgun (WGS) entry which is preliminary data.</text>
</comment>
<protein>
    <submittedName>
        <fullName evidence="1">Uncharacterized protein</fullName>
    </submittedName>
</protein>
<organism evidence="1 2">
    <name type="scientific">Lucilia cuprina</name>
    <name type="common">Green bottle fly</name>
    <name type="synonym">Australian sheep blowfly</name>
    <dbReference type="NCBI Taxonomy" id="7375"/>
    <lineage>
        <taxon>Eukaryota</taxon>
        <taxon>Metazoa</taxon>
        <taxon>Ecdysozoa</taxon>
        <taxon>Arthropoda</taxon>
        <taxon>Hexapoda</taxon>
        <taxon>Insecta</taxon>
        <taxon>Pterygota</taxon>
        <taxon>Neoptera</taxon>
        <taxon>Endopterygota</taxon>
        <taxon>Diptera</taxon>
        <taxon>Brachycera</taxon>
        <taxon>Muscomorpha</taxon>
        <taxon>Oestroidea</taxon>
        <taxon>Calliphoridae</taxon>
        <taxon>Luciliinae</taxon>
        <taxon>Lucilia</taxon>
    </lineage>
</organism>
<evidence type="ECO:0000313" key="2">
    <source>
        <dbReference type="Proteomes" id="UP000037069"/>
    </source>
</evidence>
<dbReference type="EMBL" id="JRES01000080">
    <property type="protein sequence ID" value="KNC34358.1"/>
    <property type="molecule type" value="Genomic_DNA"/>
</dbReference>